<dbReference type="GO" id="GO:0006654">
    <property type="term" value="P:phosphatidic acid biosynthetic process"/>
    <property type="evidence" value="ECO:0007669"/>
    <property type="project" value="TreeGrafter"/>
</dbReference>
<comment type="pathway">
    <text evidence="1">Lipid metabolism.</text>
</comment>
<reference evidence="6 7" key="1">
    <citation type="journal article" date="2012" name="J. Bacteriol.">
        <title>Genome Sequence of the Filamentous Bacterium Fibrisoma limi BUZ 3T.</title>
        <authorList>
            <person name="Filippini M."/>
            <person name="Qi W."/>
            <person name="Jaenicke S."/>
            <person name="Goesmann A."/>
            <person name="Smits T.H."/>
            <person name="Bagheri H.C."/>
        </authorList>
    </citation>
    <scope>NUCLEOTIDE SEQUENCE [LARGE SCALE GENOMIC DNA]</scope>
    <source>
        <strain evidence="7">BUZ 3T</strain>
    </source>
</reference>
<dbReference type="Proteomes" id="UP000009309">
    <property type="component" value="Unassembled WGS sequence"/>
</dbReference>
<organism evidence="6 7">
    <name type="scientific">Fibrisoma limi BUZ 3</name>
    <dbReference type="NCBI Taxonomy" id="1185876"/>
    <lineage>
        <taxon>Bacteria</taxon>
        <taxon>Pseudomonadati</taxon>
        <taxon>Bacteroidota</taxon>
        <taxon>Cytophagia</taxon>
        <taxon>Cytophagales</taxon>
        <taxon>Spirosomataceae</taxon>
        <taxon>Fibrisoma</taxon>
    </lineage>
</organism>
<feature type="transmembrane region" description="Helical" evidence="4">
    <location>
        <begin position="12"/>
        <end position="35"/>
    </location>
</feature>
<dbReference type="RefSeq" id="WP_009282627.1">
    <property type="nucleotide sequence ID" value="NZ_CAIT01000006.1"/>
</dbReference>
<dbReference type="eggNOG" id="COG0204">
    <property type="taxonomic scope" value="Bacteria"/>
</dbReference>
<keyword evidence="7" id="KW-1185">Reference proteome</keyword>
<accession>I2GJH2</accession>
<dbReference type="PANTHER" id="PTHR10434">
    <property type="entry name" value="1-ACYL-SN-GLYCEROL-3-PHOSPHATE ACYLTRANSFERASE"/>
    <property type="match status" value="1"/>
</dbReference>
<keyword evidence="2 6" id="KW-0808">Transferase</keyword>
<keyword evidence="4" id="KW-0472">Membrane</keyword>
<evidence type="ECO:0000313" key="7">
    <source>
        <dbReference type="Proteomes" id="UP000009309"/>
    </source>
</evidence>
<proteinExistence type="predicted"/>
<sequence>MKKLLDYVLSSLYVLYFGLLLVVFHLIQVVCFHGFGKRAHKKSVDVFNFFITYGWLLTGTRVHFRQQTELPTDRPIIFVANHQSMFDIPPIIWFLRKYTPIFISKIELARGIPSISYNLRKSGAALIDRKDAKQSIVEISRLGKLIKEHNHSAVIFPEGTRTAKGLMRPFAVGGIATLLKRAPNALIVPVAIQGTGRFTPKGLFPLTSFSSLSWTVLPGIEPVGQTPEAAVQQAQDAIRAVVEGPQSSLAVTQ</sequence>
<keyword evidence="3 6" id="KW-0012">Acyltransferase</keyword>
<evidence type="ECO:0000256" key="3">
    <source>
        <dbReference type="ARBA" id="ARBA00023315"/>
    </source>
</evidence>
<keyword evidence="4" id="KW-1133">Transmembrane helix</keyword>
<dbReference type="PANTHER" id="PTHR10434:SF11">
    <property type="entry name" value="1-ACYL-SN-GLYCEROL-3-PHOSPHATE ACYLTRANSFERASE"/>
    <property type="match status" value="1"/>
</dbReference>
<dbReference type="AlphaFoldDB" id="I2GJH2"/>
<comment type="caution">
    <text evidence="6">The sequence shown here is derived from an EMBL/GenBank/DDBJ whole genome shotgun (WGS) entry which is preliminary data.</text>
</comment>
<dbReference type="SUPFAM" id="SSF69593">
    <property type="entry name" value="Glycerol-3-phosphate (1)-acyltransferase"/>
    <property type="match status" value="1"/>
</dbReference>
<evidence type="ECO:0000313" key="6">
    <source>
        <dbReference type="EMBL" id="CCH54047.1"/>
    </source>
</evidence>
<dbReference type="GO" id="GO:0003841">
    <property type="term" value="F:1-acylglycerol-3-phosphate O-acyltransferase activity"/>
    <property type="evidence" value="ECO:0007669"/>
    <property type="project" value="TreeGrafter"/>
</dbReference>
<dbReference type="Pfam" id="PF01553">
    <property type="entry name" value="Acyltransferase"/>
    <property type="match status" value="1"/>
</dbReference>
<dbReference type="CDD" id="cd07989">
    <property type="entry name" value="LPLAT_AGPAT-like"/>
    <property type="match status" value="1"/>
</dbReference>
<dbReference type="OrthoDB" id="9803035at2"/>
<evidence type="ECO:0000256" key="1">
    <source>
        <dbReference type="ARBA" id="ARBA00005189"/>
    </source>
</evidence>
<name>I2GJH2_9BACT</name>
<feature type="domain" description="Phospholipid/glycerol acyltransferase" evidence="5">
    <location>
        <begin position="76"/>
        <end position="195"/>
    </location>
</feature>
<evidence type="ECO:0000259" key="5">
    <source>
        <dbReference type="SMART" id="SM00563"/>
    </source>
</evidence>
<dbReference type="SMART" id="SM00563">
    <property type="entry name" value="PlsC"/>
    <property type="match status" value="1"/>
</dbReference>
<dbReference type="InterPro" id="IPR002123">
    <property type="entry name" value="Plipid/glycerol_acylTrfase"/>
</dbReference>
<evidence type="ECO:0000256" key="4">
    <source>
        <dbReference type="SAM" id="Phobius"/>
    </source>
</evidence>
<dbReference type="STRING" id="1185876.BN8_03187"/>
<protein>
    <submittedName>
        <fullName evidence="6">Phospholipid/glycerol acyltransferase</fullName>
    </submittedName>
</protein>
<gene>
    <name evidence="6" type="ORF">BN8_03187</name>
</gene>
<dbReference type="EMBL" id="CAIT01000006">
    <property type="protein sequence ID" value="CCH54047.1"/>
    <property type="molecule type" value="Genomic_DNA"/>
</dbReference>
<evidence type="ECO:0000256" key="2">
    <source>
        <dbReference type="ARBA" id="ARBA00022679"/>
    </source>
</evidence>
<keyword evidence="4" id="KW-0812">Transmembrane</keyword>